<gene>
    <name evidence="1" type="ORF">DPM35_00005</name>
</gene>
<dbReference type="AlphaFoldDB" id="A0A330H754"/>
<reference evidence="1 2" key="2">
    <citation type="submission" date="2018-07" db="EMBL/GenBank/DDBJ databases">
        <title>Diversity of Mesorhizobium strains in Brazil.</title>
        <authorList>
            <person name="Helene L.C.F."/>
            <person name="Dall'Agnol R."/>
            <person name="Delamuta J.R.M."/>
            <person name="Hungria M."/>
        </authorList>
    </citation>
    <scope>NUCLEOTIDE SEQUENCE [LARGE SCALE GENOMIC DNA]</scope>
    <source>
        <strain evidence="1 2">CNPSo 3140</strain>
    </source>
</reference>
<reference evidence="2" key="1">
    <citation type="submission" date="2018-06" db="EMBL/GenBank/DDBJ databases">
        <authorList>
            <person name="Helene L.C."/>
            <person name="Dall'Agnol R."/>
            <person name="Delamuta J.R."/>
            <person name="Hungria M."/>
        </authorList>
    </citation>
    <scope>NUCLEOTIDE SEQUENCE [LARGE SCALE GENOMIC DNA]</scope>
    <source>
        <strain evidence="2">CNPSo 3140</strain>
    </source>
</reference>
<proteinExistence type="predicted"/>
<dbReference type="Proteomes" id="UP000251956">
    <property type="component" value="Unassembled WGS sequence"/>
</dbReference>
<sequence>MRGGASIRDWRSLPSFLPLDQSHVDFGLHIVNQPRLFGQDHDPSFQISECFLGILLGIFVGIHGADHDAFVSFPDDDLVAKSGKDPSGYFIGAY</sequence>
<organism evidence="1 2">
    <name type="scientific">Mesorhizobium atlanticum</name>
    <dbReference type="NCBI Taxonomy" id="2233532"/>
    <lineage>
        <taxon>Bacteria</taxon>
        <taxon>Pseudomonadati</taxon>
        <taxon>Pseudomonadota</taxon>
        <taxon>Alphaproteobacteria</taxon>
        <taxon>Hyphomicrobiales</taxon>
        <taxon>Phyllobacteriaceae</taxon>
        <taxon>Mesorhizobium</taxon>
    </lineage>
</organism>
<dbReference type="EMBL" id="QMBQ01000001">
    <property type="protein sequence ID" value="RAZ79732.1"/>
    <property type="molecule type" value="Genomic_DNA"/>
</dbReference>
<comment type="caution">
    <text evidence="1">The sequence shown here is derived from an EMBL/GenBank/DDBJ whole genome shotgun (WGS) entry which is preliminary data.</text>
</comment>
<name>A0A330H754_9HYPH</name>
<evidence type="ECO:0000313" key="2">
    <source>
        <dbReference type="Proteomes" id="UP000251956"/>
    </source>
</evidence>
<accession>A0A330H754</accession>
<evidence type="ECO:0000313" key="1">
    <source>
        <dbReference type="EMBL" id="RAZ79732.1"/>
    </source>
</evidence>
<protein>
    <submittedName>
        <fullName evidence="1">Uncharacterized protein</fullName>
    </submittedName>
</protein>
<keyword evidence="2" id="KW-1185">Reference proteome</keyword>